<evidence type="ECO:0000313" key="2">
    <source>
        <dbReference type="Proteomes" id="UP001064154"/>
    </source>
</evidence>
<accession>A0A976SGT8</accession>
<gene>
    <name evidence="1" type="ORF">IVIADoCa1_32</name>
</gene>
<reference evidence="1" key="1">
    <citation type="submission" date="2022-06" db="EMBL/GenBank/DDBJ databases">
        <title>Comparative analysis of new lytic phages for the biological control of phytopathogenic Xanthomonas spp.</title>
        <authorList>
            <person name="Domingo-Calap M.L."/>
            <person name="Bernabeu-Gimeno M."/>
            <person name="Aure C.M."/>
            <person name="Marco-Noales E."/>
            <person name="Domingo-Calap P."/>
        </authorList>
    </citation>
    <scope>NUCLEOTIDE SEQUENCE</scope>
</reference>
<dbReference type="Proteomes" id="UP001064154">
    <property type="component" value="Genome"/>
</dbReference>
<organism evidence="1 2">
    <name type="scientific">Xanthomonas phage vB_Xar_IVIA-DoCa1</name>
    <dbReference type="NCBI Taxonomy" id="2970490"/>
    <lineage>
        <taxon>Viruses</taxon>
        <taxon>Duplodnaviria</taxon>
        <taxon>Heunggongvirae</taxon>
        <taxon>Uroviricota</taxon>
        <taxon>Caudoviricetes</taxon>
        <taxon>Jondennisvirinae</taxon>
        <taxon>Septimatrevirus</taxon>
        <taxon>Septimatrevirus DoCa1</taxon>
    </lineage>
</organism>
<proteinExistence type="predicted"/>
<keyword evidence="2" id="KW-1185">Reference proteome</keyword>
<protein>
    <submittedName>
        <fullName evidence="1">Uncharacterized protein</fullName>
    </submittedName>
</protein>
<name>A0A976SGT8_9CAUD</name>
<sequence length="71" mass="8397">MSGGTACKCEESKKPITERKWFVYQRNCNHSAFNGYRRTYSEWSSIGCQCCRATWRTKADYVFQLKDYSPH</sequence>
<evidence type="ECO:0000313" key="1">
    <source>
        <dbReference type="EMBL" id="UVB02955.1"/>
    </source>
</evidence>
<dbReference type="EMBL" id="ON911538">
    <property type="protein sequence ID" value="UVB02955.1"/>
    <property type="molecule type" value="Genomic_DNA"/>
</dbReference>